<evidence type="ECO:0000256" key="1">
    <source>
        <dbReference type="SAM" id="MobiDB-lite"/>
    </source>
</evidence>
<dbReference type="AlphaFoldDB" id="A0A1H9TK62"/>
<dbReference type="STRING" id="390241.SAMN04488023_12315"/>
<reference evidence="3 4" key="1">
    <citation type="submission" date="2016-10" db="EMBL/GenBank/DDBJ databases">
        <authorList>
            <person name="de Groot N.N."/>
        </authorList>
    </citation>
    <scope>NUCLEOTIDE SEQUENCE [LARGE SCALE GENOMIC DNA]</scope>
    <source>
        <strain evidence="3 4">DSM 18610</strain>
    </source>
</reference>
<feature type="region of interest" description="Disordered" evidence="1">
    <location>
        <begin position="193"/>
        <end position="215"/>
    </location>
</feature>
<dbReference type="RefSeq" id="WP_090886371.1">
    <property type="nucleotide sequence ID" value="NZ_FOGG01000023.1"/>
</dbReference>
<evidence type="ECO:0000313" key="4">
    <source>
        <dbReference type="Proteomes" id="UP000199572"/>
    </source>
</evidence>
<dbReference type="EMBL" id="FOGG01000023">
    <property type="protein sequence ID" value="SER96993.1"/>
    <property type="molecule type" value="Genomic_DNA"/>
</dbReference>
<dbReference type="OrthoDB" id="883203at2"/>
<dbReference type="Pfam" id="PF13628">
    <property type="entry name" value="DUF4142"/>
    <property type="match status" value="1"/>
</dbReference>
<dbReference type="InterPro" id="IPR012347">
    <property type="entry name" value="Ferritin-like"/>
</dbReference>
<protein>
    <submittedName>
        <fullName evidence="3">Putative membrane protein</fullName>
    </submittedName>
</protein>
<proteinExistence type="predicted"/>
<evidence type="ECO:0000259" key="2">
    <source>
        <dbReference type="Pfam" id="PF13628"/>
    </source>
</evidence>
<keyword evidence="4" id="KW-1185">Reference proteome</keyword>
<dbReference type="PANTHER" id="PTHR38593:SF1">
    <property type="entry name" value="BLR2558 PROTEIN"/>
    <property type="match status" value="1"/>
</dbReference>
<dbReference type="Proteomes" id="UP000199572">
    <property type="component" value="Unassembled WGS sequence"/>
</dbReference>
<accession>A0A1H9TK62</accession>
<gene>
    <name evidence="3" type="ORF">SAMN04488023_12315</name>
</gene>
<sequence length="215" mass="23672">MKNTINYTAMLSVLFLTACGNPDKEKTDQNGDSLSRDTALVMDSAGSSEKPDTADLGFFKHAAIGGMTEIEAGSRMLIVSTDAGIKRFAQMMVTDHTRAGAELRALAEKKGVKLPAVLPESNIALIKNIDKYKSDGQNEYYAHMMVGDHRKTIDLFNKAAASKDRDISDFARLTLPTLEHHYNMAKALEEKVSAHKKNQGDDPLKLSDQTEMKHL</sequence>
<name>A0A1H9TK62_9SPHI</name>
<dbReference type="Gene3D" id="1.20.1260.10">
    <property type="match status" value="1"/>
</dbReference>
<organism evidence="3 4">
    <name type="scientific">Pedobacter rhizosphaerae</name>
    <dbReference type="NCBI Taxonomy" id="390241"/>
    <lineage>
        <taxon>Bacteria</taxon>
        <taxon>Pseudomonadati</taxon>
        <taxon>Bacteroidota</taxon>
        <taxon>Sphingobacteriia</taxon>
        <taxon>Sphingobacteriales</taxon>
        <taxon>Sphingobacteriaceae</taxon>
        <taxon>Pedobacter</taxon>
    </lineage>
</organism>
<dbReference type="PROSITE" id="PS51257">
    <property type="entry name" value="PROKAR_LIPOPROTEIN"/>
    <property type="match status" value="1"/>
</dbReference>
<dbReference type="InterPro" id="IPR025419">
    <property type="entry name" value="DUF4142"/>
</dbReference>
<evidence type="ECO:0000313" key="3">
    <source>
        <dbReference type="EMBL" id="SER96993.1"/>
    </source>
</evidence>
<dbReference type="PANTHER" id="PTHR38593">
    <property type="entry name" value="BLR2558 PROTEIN"/>
    <property type="match status" value="1"/>
</dbReference>
<feature type="domain" description="DUF4142" evidence="2">
    <location>
        <begin position="55"/>
        <end position="188"/>
    </location>
</feature>